<sequence>MRIVLPILVLGAITLGGCANSGNVSPLVWCDRPSDRDATVFTDCTPRIGGDSPQRRYLQERRYNDYRQSRGG</sequence>
<proteinExistence type="predicted"/>
<feature type="compositionally biased region" description="Basic and acidic residues" evidence="1">
    <location>
        <begin position="53"/>
        <end position="72"/>
    </location>
</feature>
<reference evidence="3 4" key="1">
    <citation type="submission" date="2018-07" db="EMBL/GenBank/DDBJ databases">
        <title>Genomic Encyclopedia of Type Strains, Phase III (KMG-III): the genomes of soil and plant-associated and newly described type strains.</title>
        <authorList>
            <person name="Whitman W."/>
        </authorList>
    </citation>
    <scope>NUCLEOTIDE SEQUENCE [LARGE SCALE GENOMIC DNA]</scope>
    <source>
        <strain evidence="3 4">31-25a</strain>
    </source>
</reference>
<feature type="signal peptide" evidence="2">
    <location>
        <begin position="1"/>
        <end position="21"/>
    </location>
</feature>
<evidence type="ECO:0000313" key="3">
    <source>
        <dbReference type="EMBL" id="RCW85205.1"/>
    </source>
</evidence>
<dbReference type="Proteomes" id="UP000253324">
    <property type="component" value="Unassembled WGS sequence"/>
</dbReference>
<feature type="region of interest" description="Disordered" evidence="1">
    <location>
        <begin position="50"/>
        <end position="72"/>
    </location>
</feature>
<evidence type="ECO:0000256" key="2">
    <source>
        <dbReference type="SAM" id="SignalP"/>
    </source>
</evidence>
<dbReference type="OrthoDB" id="8116956at2"/>
<accession>A0A368YYD0</accession>
<feature type="chain" id="PRO_5017025721" description="Lipoprotein" evidence="2">
    <location>
        <begin position="22"/>
        <end position="72"/>
    </location>
</feature>
<evidence type="ECO:0000256" key="1">
    <source>
        <dbReference type="SAM" id="MobiDB-lite"/>
    </source>
</evidence>
<gene>
    <name evidence="3" type="ORF">C7476_10345</name>
</gene>
<dbReference type="EMBL" id="QPJM01000003">
    <property type="protein sequence ID" value="RCW85205.1"/>
    <property type="molecule type" value="Genomic_DNA"/>
</dbReference>
<dbReference type="PROSITE" id="PS51257">
    <property type="entry name" value="PROKAR_LIPOPROTEIN"/>
    <property type="match status" value="1"/>
</dbReference>
<protein>
    <recommendedName>
        <fullName evidence="5">Lipoprotein</fullName>
    </recommendedName>
</protein>
<name>A0A368YYD0_9HYPH</name>
<dbReference type="AlphaFoldDB" id="A0A368YYD0"/>
<evidence type="ECO:0000313" key="4">
    <source>
        <dbReference type="Proteomes" id="UP000253324"/>
    </source>
</evidence>
<evidence type="ECO:0008006" key="5">
    <source>
        <dbReference type="Google" id="ProtNLM"/>
    </source>
</evidence>
<keyword evidence="4" id="KW-1185">Reference proteome</keyword>
<organism evidence="3 4">
    <name type="scientific">Phyllobacterium bourgognense</name>
    <dbReference type="NCBI Taxonomy" id="314236"/>
    <lineage>
        <taxon>Bacteria</taxon>
        <taxon>Pseudomonadati</taxon>
        <taxon>Pseudomonadota</taxon>
        <taxon>Alphaproteobacteria</taxon>
        <taxon>Hyphomicrobiales</taxon>
        <taxon>Phyllobacteriaceae</taxon>
        <taxon>Phyllobacterium</taxon>
    </lineage>
</organism>
<comment type="caution">
    <text evidence="3">The sequence shown here is derived from an EMBL/GenBank/DDBJ whole genome shotgun (WGS) entry which is preliminary data.</text>
</comment>
<dbReference type="RefSeq" id="WP_147274625.1">
    <property type="nucleotide sequence ID" value="NZ_QPJM01000003.1"/>
</dbReference>
<keyword evidence="2" id="KW-0732">Signal</keyword>